<dbReference type="AlphaFoldDB" id="A0A1G7Y2G1"/>
<dbReference type="OrthoDB" id="9810816at2"/>
<evidence type="ECO:0000256" key="1">
    <source>
        <dbReference type="ARBA" id="ARBA00009764"/>
    </source>
</evidence>
<evidence type="ECO:0000256" key="4">
    <source>
        <dbReference type="ARBA" id="ARBA00023143"/>
    </source>
</evidence>
<keyword evidence="5" id="KW-0964">Secreted</keyword>
<keyword evidence="9" id="KW-1185">Reference proteome</keyword>
<dbReference type="RefSeq" id="WP_093270444.1">
    <property type="nucleotide sequence ID" value="NZ_FNDD01000004.1"/>
</dbReference>
<dbReference type="GO" id="GO:0009421">
    <property type="term" value="C:bacterial-type flagellum filament cap"/>
    <property type="evidence" value="ECO:0007669"/>
    <property type="project" value="InterPro"/>
</dbReference>
<evidence type="ECO:0000313" key="8">
    <source>
        <dbReference type="EMBL" id="SDG90446.1"/>
    </source>
</evidence>
<dbReference type="GO" id="GO:0071973">
    <property type="term" value="P:bacterial-type flagellum-dependent cell motility"/>
    <property type="evidence" value="ECO:0007669"/>
    <property type="project" value="TreeGrafter"/>
</dbReference>
<keyword evidence="4 5" id="KW-0975">Bacterial flagellum</keyword>
<gene>
    <name evidence="8" type="ORF">SAMN04488136_104166</name>
</gene>
<evidence type="ECO:0000259" key="6">
    <source>
        <dbReference type="Pfam" id="PF02465"/>
    </source>
</evidence>
<evidence type="ECO:0000259" key="7">
    <source>
        <dbReference type="Pfam" id="PF07195"/>
    </source>
</evidence>
<dbReference type="InterPro" id="IPR040026">
    <property type="entry name" value="FliD"/>
</dbReference>
<dbReference type="GO" id="GO:0007155">
    <property type="term" value="P:cell adhesion"/>
    <property type="evidence" value="ECO:0007669"/>
    <property type="project" value="InterPro"/>
</dbReference>
<comment type="function">
    <text evidence="5">Required for morphogenesis and for the elongation of the flagellar filament by facilitating polymerization of the flagellin monomers at the tip of growing filament. Forms a capping structure, which prevents flagellin subunits (transported through the central channel of the flagellum) from leaking out without polymerization at the distal end.</text>
</comment>
<dbReference type="GO" id="GO:0005576">
    <property type="term" value="C:extracellular region"/>
    <property type="evidence" value="ECO:0007669"/>
    <property type="project" value="UniProtKB-SubCell"/>
</dbReference>
<feature type="domain" description="Flagellar hook-associated protein 2 N-terminal" evidence="6">
    <location>
        <begin position="2"/>
        <end position="100"/>
    </location>
</feature>
<dbReference type="PANTHER" id="PTHR30288:SF0">
    <property type="entry name" value="FLAGELLAR HOOK-ASSOCIATED PROTEIN 2"/>
    <property type="match status" value="1"/>
</dbReference>
<keyword evidence="8" id="KW-0282">Flagellum</keyword>
<dbReference type="Pfam" id="PF07195">
    <property type="entry name" value="FliD_C"/>
    <property type="match status" value="1"/>
</dbReference>
<evidence type="ECO:0000313" key="9">
    <source>
        <dbReference type="Proteomes" id="UP000198854"/>
    </source>
</evidence>
<evidence type="ECO:0000256" key="2">
    <source>
        <dbReference type="ARBA" id="ARBA00011255"/>
    </source>
</evidence>
<keyword evidence="8" id="KW-0969">Cilium</keyword>
<reference evidence="8 9" key="1">
    <citation type="submission" date="2016-10" db="EMBL/GenBank/DDBJ databases">
        <authorList>
            <person name="de Groot N.N."/>
        </authorList>
    </citation>
    <scope>NUCLEOTIDE SEQUENCE [LARGE SCALE GENOMIC DNA]</scope>
    <source>
        <strain evidence="8 9">CGMCC 1.10228</strain>
    </source>
</reference>
<name>A0A1G7Y2G1_9VIBR</name>
<dbReference type="InterPro" id="IPR010809">
    <property type="entry name" value="FliD_C"/>
</dbReference>
<accession>A0A1G7Y2G1</accession>
<comment type="similarity">
    <text evidence="1 5">Belongs to the FliD family.</text>
</comment>
<keyword evidence="3" id="KW-0175">Coiled coil</keyword>
<feature type="domain" description="Flagellar hook-associated protein 2 C-terminal" evidence="7">
    <location>
        <begin position="228"/>
        <end position="439"/>
    </location>
</feature>
<dbReference type="Pfam" id="PF02465">
    <property type="entry name" value="FliD_N"/>
    <property type="match status" value="1"/>
</dbReference>
<dbReference type="GO" id="GO:0009424">
    <property type="term" value="C:bacterial-type flagellum hook"/>
    <property type="evidence" value="ECO:0007669"/>
    <property type="project" value="UniProtKB-UniRule"/>
</dbReference>
<evidence type="ECO:0000256" key="5">
    <source>
        <dbReference type="RuleBase" id="RU362066"/>
    </source>
</evidence>
<comment type="subunit">
    <text evidence="2 5">Homopentamer.</text>
</comment>
<dbReference type="EMBL" id="FNDD01000004">
    <property type="protein sequence ID" value="SDG90446.1"/>
    <property type="molecule type" value="Genomic_DNA"/>
</dbReference>
<organism evidence="8 9">
    <name type="scientific">Vibrio xiamenensis</name>
    <dbReference type="NCBI Taxonomy" id="861298"/>
    <lineage>
        <taxon>Bacteria</taxon>
        <taxon>Pseudomonadati</taxon>
        <taxon>Pseudomonadota</taxon>
        <taxon>Gammaproteobacteria</taxon>
        <taxon>Vibrionales</taxon>
        <taxon>Vibrionaceae</taxon>
        <taxon>Vibrio</taxon>
    </lineage>
</organism>
<sequence length="446" mass="48634">MSSIDPTTMAKQMATYDVKPFQDRYKTQADSYKTQLTELGKVEGKIRDFRKSVNDINSPTSSIIKNGASVSKEGFVTVDAKPKALSGNYQIFVESVASGHQLSVNLPTDIDPQTQIPTIGKLDLSVGDKSMSLDLASLDKQLTGKASLAQLISSINNASDNPGVNASLLRSNGQTYFMLTSADTGAASKISVKTSGVTQPWFNQAFANTQEISSPADAVVWLGAQNRGLKLTSETNTFTNAIDGVDITVEQAQQSGEAPLTLNIAPDEEATKTQIQGLVDAYNGLMKTIDTATQIGDGKDVKRGALANDPTLKSFESQINRVVRNKYDGHLLSELGITIDRTGSMQLDSNKFLEAQRNNSAAVEKLFNGNGALLDSVEKLLSPYLQFSNGLFKSRKDALQQNISRIEQKQTGLERKYDMVYNRYLKQFAQMDSLSKQMEKTKSMFA</sequence>
<dbReference type="PANTHER" id="PTHR30288">
    <property type="entry name" value="FLAGELLAR CAP/ASSEMBLY PROTEIN FLID"/>
    <property type="match status" value="1"/>
</dbReference>
<dbReference type="InterPro" id="IPR003481">
    <property type="entry name" value="FliD_N"/>
</dbReference>
<comment type="subcellular location">
    <subcellularLocation>
        <location evidence="5">Secreted</location>
    </subcellularLocation>
    <subcellularLocation>
        <location evidence="5">Bacterial flagellum</location>
    </subcellularLocation>
</comment>
<proteinExistence type="inferred from homology"/>
<evidence type="ECO:0000256" key="3">
    <source>
        <dbReference type="ARBA" id="ARBA00023054"/>
    </source>
</evidence>
<dbReference type="STRING" id="861298.SAMN04488136_104166"/>
<protein>
    <recommendedName>
        <fullName evidence="5">Flagellar hook-associated protein 2</fullName>
        <shortName evidence="5">HAP2</shortName>
    </recommendedName>
    <alternativeName>
        <fullName evidence="5">Flagellar cap protein</fullName>
    </alternativeName>
</protein>
<dbReference type="Proteomes" id="UP000198854">
    <property type="component" value="Unassembled WGS sequence"/>
</dbReference>
<keyword evidence="8" id="KW-0966">Cell projection</keyword>